<reference evidence="2 3" key="1">
    <citation type="submission" date="2016-10" db="EMBL/GenBank/DDBJ databases">
        <authorList>
            <person name="de Groot N.N."/>
        </authorList>
    </citation>
    <scope>NUCLEOTIDE SEQUENCE [LARGE SCALE GENOMIC DNA]</scope>
    <source>
        <strain evidence="2 3">KH1P1</strain>
    </source>
</reference>
<evidence type="ECO:0000313" key="2">
    <source>
        <dbReference type="EMBL" id="SET97883.1"/>
    </source>
</evidence>
<dbReference type="OrthoDB" id="1850059at2"/>
<dbReference type="EMBL" id="FOIL01000090">
    <property type="protein sequence ID" value="SET97883.1"/>
    <property type="molecule type" value="Genomic_DNA"/>
</dbReference>
<proteinExistence type="predicted"/>
<dbReference type="SUPFAM" id="SSF54593">
    <property type="entry name" value="Glyoxalase/Bleomycin resistance protein/Dihydroxybiphenyl dioxygenase"/>
    <property type="match status" value="1"/>
</dbReference>
<feature type="domain" description="Glyoxalase/fosfomycin resistance/dioxygenase" evidence="1">
    <location>
        <begin position="10"/>
        <end position="115"/>
    </location>
</feature>
<organism evidence="2 3">
    <name type="scientific">[Clostridium] aminophilum</name>
    <dbReference type="NCBI Taxonomy" id="1526"/>
    <lineage>
        <taxon>Bacteria</taxon>
        <taxon>Bacillati</taxon>
        <taxon>Bacillota</taxon>
        <taxon>Clostridia</taxon>
        <taxon>Lachnospirales</taxon>
        <taxon>Lachnospiraceae</taxon>
    </lineage>
</organism>
<dbReference type="InterPro" id="IPR004360">
    <property type="entry name" value="Glyas_Fos-R_dOase_dom"/>
</dbReference>
<accession>A0A1I0ILF2</accession>
<keyword evidence="3" id="KW-1185">Reference proteome</keyword>
<protein>
    <recommendedName>
        <fullName evidence="1">Glyoxalase/fosfomycin resistance/dioxygenase domain-containing protein</fullName>
    </recommendedName>
</protein>
<sequence>MKITTFNPQIITKNAEPLMKLFQELGFEKRHDQEGIGELNVEGIRMKNDDGFYLDISIPETLPAAAKEEKLLPHDMVVIRMNVDDFDAAYQVLEKQGFRNVYANGTVDTKSSRSAVMISPTGFGINVIQHIKH</sequence>
<dbReference type="RefSeq" id="WP_074650763.1">
    <property type="nucleotide sequence ID" value="NZ_FOIL01000090.1"/>
</dbReference>
<dbReference type="Pfam" id="PF00903">
    <property type="entry name" value="Glyoxalase"/>
    <property type="match status" value="1"/>
</dbReference>
<dbReference type="Proteomes" id="UP000199820">
    <property type="component" value="Unassembled WGS sequence"/>
</dbReference>
<dbReference type="InterPro" id="IPR029068">
    <property type="entry name" value="Glyas_Bleomycin-R_OHBP_Dase"/>
</dbReference>
<evidence type="ECO:0000259" key="1">
    <source>
        <dbReference type="Pfam" id="PF00903"/>
    </source>
</evidence>
<dbReference type="AlphaFoldDB" id="A0A1I0ILF2"/>
<evidence type="ECO:0000313" key="3">
    <source>
        <dbReference type="Proteomes" id="UP000199820"/>
    </source>
</evidence>
<name>A0A1I0ILF2_9FIRM</name>
<dbReference type="Gene3D" id="3.10.180.10">
    <property type="entry name" value="2,3-Dihydroxybiphenyl 1,2-Dioxygenase, domain 1"/>
    <property type="match status" value="1"/>
</dbReference>
<gene>
    <name evidence="2" type="ORF">SAMN04487771_10906</name>
</gene>